<keyword evidence="1" id="KW-0472">Membrane</keyword>
<evidence type="ECO:0000313" key="2">
    <source>
        <dbReference type="EMBL" id="KAH3810754.1"/>
    </source>
</evidence>
<dbReference type="AlphaFoldDB" id="A0A9D4JHW6"/>
<keyword evidence="3" id="KW-1185">Reference proteome</keyword>
<organism evidence="2 3">
    <name type="scientific">Dreissena polymorpha</name>
    <name type="common">Zebra mussel</name>
    <name type="synonym">Mytilus polymorpha</name>
    <dbReference type="NCBI Taxonomy" id="45954"/>
    <lineage>
        <taxon>Eukaryota</taxon>
        <taxon>Metazoa</taxon>
        <taxon>Spiralia</taxon>
        <taxon>Lophotrochozoa</taxon>
        <taxon>Mollusca</taxon>
        <taxon>Bivalvia</taxon>
        <taxon>Autobranchia</taxon>
        <taxon>Heteroconchia</taxon>
        <taxon>Euheterodonta</taxon>
        <taxon>Imparidentia</taxon>
        <taxon>Neoheterodontei</taxon>
        <taxon>Myida</taxon>
        <taxon>Dreissenoidea</taxon>
        <taxon>Dreissenidae</taxon>
        <taxon>Dreissena</taxon>
    </lineage>
</organism>
<reference evidence="2" key="2">
    <citation type="submission" date="2020-11" db="EMBL/GenBank/DDBJ databases">
        <authorList>
            <person name="McCartney M.A."/>
            <person name="Auch B."/>
            <person name="Kono T."/>
            <person name="Mallez S."/>
            <person name="Becker A."/>
            <person name="Gohl D.M."/>
            <person name="Silverstein K.A.T."/>
            <person name="Koren S."/>
            <person name="Bechman K.B."/>
            <person name="Herman A."/>
            <person name="Abrahante J.E."/>
            <person name="Garbe J."/>
        </authorList>
    </citation>
    <scope>NUCLEOTIDE SEQUENCE</scope>
    <source>
        <strain evidence="2">Duluth1</strain>
        <tissue evidence="2">Whole animal</tissue>
    </source>
</reference>
<feature type="transmembrane region" description="Helical" evidence="1">
    <location>
        <begin position="118"/>
        <end position="140"/>
    </location>
</feature>
<evidence type="ECO:0000313" key="3">
    <source>
        <dbReference type="Proteomes" id="UP000828390"/>
    </source>
</evidence>
<proteinExistence type="predicted"/>
<name>A0A9D4JHW6_DREPO</name>
<dbReference type="EMBL" id="JAIWYP010000006">
    <property type="protein sequence ID" value="KAH3810754.1"/>
    <property type="molecule type" value="Genomic_DNA"/>
</dbReference>
<evidence type="ECO:0000256" key="1">
    <source>
        <dbReference type="SAM" id="Phobius"/>
    </source>
</evidence>
<dbReference type="Proteomes" id="UP000828390">
    <property type="component" value="Unassembled WGS sequence"/>
</dbReference>
<keyword evidence="1" id="KW-0812">Transmembrane</keyword>
<gene>
    <name evidence="2" type="ORF">DPMN_139151</name>
</gene>
<sequence length="224" mass="24733">MCSVFQQSSRICEMFCLEHGHVGCNISDISTEYDGDTWKCSIPVDDLRRESNSVDVSSYVSSIGTPATPKQVITTLSASRLTSKSPTTEQFNYTEMDSMTTQDVGTISADMFPIAADIVGPAVTALIVLDIGLILCVFRVKKSTCLRGQRDVRIELPIQEMRRNTINLDVAEGFYTNIVRTTHLGHNPENPEDLHFASRETPVVYSDVAHKKTKQDRNDGGGPV</sequence>
<protein>
    <submittedName>
        <fullName evidence="2">Uncharacterized protein</fullName>
    </submittedName>
</protein>
<comment type="caution">
    <text evidence="2">The sequence shown here is derived from an EMBL/GenBank/DDBJ whole genome shotgun (WGS) entry which is preliminary data.</text>
</comment>
<reference evidence="2" key="1">
    <citation type="journal article" date="2019" name="bioRxiv">
        <title>The Genome of the Zebra Mussel, Dreissena polymorpha: A Resource for Invasive Species Research.</title>
        <authorList>
            <person name="McCartney M.A."/>
            <person name="Auch B."/>
            <person name="Kono T."/>
            <person name="Mallez S."/>
            <person name="Zhang Y."/>
            <person name="Obille A."/>
            <person name="Becker A."/>
            <person name="Abrahante J.E."/>
            <person name="Garbe J."/>
            <person name="Badalamenti J.P."/>
            <person name="Herman A."/>
            <person name="Mangelson H."/>
            <person name="Liachko I."/>
            <person name="Sullivan S."/>
            <person name="Sone E.D."/>
            <person name="Koren S."/>
            <person name="Silverstein K.A.T."/>
            <person name="Beckman K.B."/>
            <person name="Gohl D.M."/>
        </authorList>
    </citation>
    <scope>NUCLEOTIDE SEQUENCE</scope>
    <source>
        <strain evidence="2">Duluth1</strain>
        <tissue evidence="2">Whole animal</tissue>
    </source>
</reference>
<accession>A0A9D4JHW6</accession>
<keyword evidence="1" id="KW-1133">Transmembrane helix</keyword>